<evidence type="ECO:0008006" key="5">
    <source>
        <dbReference type="Google" id="ProtNLM"/>
    </source>
</evidence>
<feature type="compositionally biased region" description="Basic and acidic residues" evidence="1">
    <location>
        <begin position="275"/>
        <end position="319"/>
    </location>
</feature>
<feature type="compositionally biased region" description="Polar residues" evidence="1">
    <location>
        <begin position="328"/>
        <end position="338"/>
    </location>
</feature>
<keyword evidence="2" id="KW-0812">Transmembrane</keyword>
<evidence type="ECO:0000313" key="3">
    <source>
        <dbReference type="EMBL" id="QDH19947.1"/>
    </source>
</evidence>
<feature type="compositionally biased region" description="Polar residues" evidence="1">
    <location>
        <begin position="161"/>
        <end position="171"/>
    </location>
</feature>
<organism evidence="3 4">
    <name type="scientific">Saccharibacillus brassicae</name>
    <dbReference type="NCBI Taxonomy" id="2583377"/>
    <lineage>
        <taxon>Bacteria</taxon>
        <taxon>Bacillati</taxon>
        <taxon>Bacillota</taxon>
        <taxon>Bacilli</taxon>
        <taxon>Bacillales</taxon>
        <taxon>Paenibacillaceae</taxon>
        <taxon>Saccharibacillus</taxon>
    </lineage>
</organism>
<evidence type="ECO:0000256" key="2">
    <source>
        <dbReference type="SAM" id="Phobius"/>
    </source>
</evidence>
<evidence type="ECO:0000313" key="4">
    <source>
        <dbReference type="Proteomes" id="UP000316968"/>
    </source>
</evidence>
<dbReference type="RefSeq" id="WP_141446333.1">
    <property type="nucleotide sequence ID" value="NZ_CP041217.1"/>
</dbReference>
<evidence type="ECO:0000256" key="1">
    <source>
        <dbReference type="SAM" id="MobiDB-lite"/>
    </source>
</evidence>
<keyword evidence="2" id="KW-0472">Membrane</keyword>
<dbReference type="KEGG" id="saca:FFV09_03140"/>
<sequence length="483" mass="50788">MKREEALEYMNRYLDHDLDAQETEQLLRHLGDSPEAQADFDFLQSLSDKLESLPDVKPPISLVDSILPRLNEIDIAASAAAPEPEKLSEMESKRMFGEEAPARRRASSFWRSTLGRAVGGTSVAVAVLGIFVATYEPQQMPNAEITSSTAVSGALDDTLVPSDSGQTTNSEGLPDVTDPSTEVEPIEPEATLKAEDDVMAQRSTVPEDGAAQEPAQPEDPAEPSTDVPAAGDSPKASTRSAEDSSAANDAAPSGGAKTPSEAPPVQSSPSGTAQDRSDDAAANTEDKNKHSKEPVPQDKAPKENAKDKPKDKPQDKPKENAAAANEGQPANDSISASEAPTGEDPAAAGSADEETQPNEGMGTFSPKDRVPSDPEGTESSESTSADAAPPEVADSRIFGLTAVASEWVSPNNAYLVTYSQNTLKLLKGDRSIELGSRKVDGSVAGGVWSADGRTFTYDLIKPDGTSAQGTWKVEDAKPETGSK</sequence>
<reference evidence="3 4" key="1">
    <citation type="submission" date="2019-06" db="EMBL/GenBank/DDBJ databases">
        <title>Saccharibacillus brassicae sp. nov., an endophytic bacterium isolated from Chinese cabbage seeds (Brassica pekinensis).</title>
        <authorList>
            <person name="Jiang L."/>
            <person name="Lee J."/>
            <person name="Kim S.W."/>
        </authorList>
    </citation>
    <scope>NUCLEOTIDE SEQUENCE [LARGE SCALE GENOMIC DNA]</scope>
    <source>
        <strain evidence="4">KCTC 43072 / ATSA2</strain>
    </source>
</reference>
<dbReference type="OrthoDB" id="2381690at2"/>
<feature type="transmembrane region" description="Helical" evidence="2">
    <location>
        <begin position="113"/>
        <end position="135"/>
    </location>
</feature>
<keyword evidence="4" id="KW-1185">Reference proteome</keyword>
<feature type="compositionally biased region" description="Polar residues" evidence="1">
    <location>
        <begin position="265"/>
        <end position="274"/>
    </location>
</feature>
<feature type="compositionally biased region" description="Low complexity" evidence="1">
    <location>
        <begin position="373"/>
        <end position="391"/>
    </location>
</feature>
<dbReference type="AlphaFoldDB" id="A0A4Y6UUD1"/>
<dbReference type="Proteomes" id="UP000316968">
    <property type="component" value="Chromosome"/>
</dbReference>
<proteinExistence type="predicted"/>
<name>A0A4Y6UUD1_SACBS</name>
<gene>
    <name evidence="3" type="ORF">FFV09_03140</name>
</gene>
<feature type="region of interest" description="Disordered" evidence="1">
    <location>
        <begin position="155"/>
        <end position="391"/>
    </location>
</feature>
<protein>
    <recommendedName>
        <fullName evidence="5">Zinc-finger domain-containing protein</fullName>
    </recommendedName>
</protein>
<accession>A0A4Y6UUD1</accession>
<dbReference type="EMBL" id="CP041217">
    <property type="protein sequence ID" value="QDH19947.1"/>
    <property type="molecule type" value="Genomic_DNA"/>
</dbReference>
<keyword evidence="2" id="KW-1133">Transmembrane helix</keyword>
<feature type="compositionally biased region" description="Low complexity" evidence="1">
    <location>
        <begin position="243"/>
        <end position="256"/>
    </location>
</feature>